<dbReference type="Gene3D" id="3.30.70.270">
    <property type="match status" value="1"/>
</dbReference>
<dbReference type="InterPro" id="IPR013655">
    <property type="entry name" value="PAS_fold_3"/>
</dbReference>
<gene>
    <name evidence="5" type="ORF">GCM10007879_18560</name>
</gene>
<proteinExistence type="predicted"/>
<dbReference type="EMBL" id="BSNI01000002">
    <property type="protein sequence ID" value="GLQ17607.1"/>
    <property type="molecule type" value="Genomic_DNA"/>
</dbReference>
<evidence type="ECO:0000259" key="2">
    <source>
        <dbReference type="PROSITE" id="PS50113"/>
    </source>
</evidence>
<organism evidence="5 6">
    <name type="scientific">Maritalea porphyrae</name>
    <dbReference type="NCBI Taxonomy" id="880732"/>
    <lineage>
        <taxon>Bacteria</taxon>
        <taxon>Pseudomonadati</taxon>
        <taxon>Pseudomonadota</taxon>
        <taxon>Alphaproteobacteria</taxon>
        <taxon>Hyphomicrobiales</taxon>
        <taxon>Devosiaceae</taxon>
        <taxon>Maritalea</taxon>
    </lineage>
</organism>
<dbReference type="InterPro" id="IPR000160">
    <property type="entry name" value="GGDEF_dom"/>
</dbReference>
<name>A0ABQ5UR32_9HYPH</name>
<dbReference type="InterPro" id="IPR000700">
    <property type="entry name" value="PAS-assoc_C"/>
</dbReference>
<dbReference type="Pfam" id="PF00563">
    <property type="entry name" value="EAL"/>
    <property type="match status" value="1"/>
</dbReference>
<dbReference type="SMART" id="SM00267">
    <property type="entry name" value="GGDEF"/>
    <property type="match status" value="1"/>
</dbReference>
<feature type="domain" description="PAC" evidence="2">
    <location>
        <begin position="210"/>
        <end position="262"/>
    </location>
</feature>
<evidence type="ECO:0000313" key="5">
    <source>
        <dbReference type="EMBL" id="GLQ17607.1"/>
    </source>
</evidence>
<dbReference type="NCBIfam" id="TIGR00229">
    <property type="entry name" value="sensory_box"/>
    <property type="match status" value="1"/>
</dbReference>
<dbReference type="PROSITE" id="PS50883">
    <property type="entry name" value="EAL"/>
    <property type="match status" value="1"/>
</dbReference>
<dbReference type="InterPro" id="IPR029787">
    <property type="entry name" value="Nucleotide_cyclase"/>
</dbReference>
<dbReference type="Pfam" id="PF00990">
    <property type="entry name" value="GGDEF"/>
    <property type="match status" value="1"/>
</dbReference>
<dbReference type="Pfam" id="PF08447">
    <property type="entry name" value="PAS_3"/>
    <property type="match status" value="1"/>
</dbReference>
<dbReference type="Proteomes" id="UP001161405">
    <property type="component" value="Unassembled WGS sequence"/>
</dbReference>
<dbReference type="InterPro" id="IPR035965">
    <property type="entry name" value="PAS-like_dom_sf"/>
</dbReference>
<dbReference type="CDD" id="cd01949">
    <property type="entry name" value="GGDEF"/>
    <property type="match status" value="1"/>
</dbReference>
<feature type="domain" description="PAS" evidence="1">
    <location>
        <begin position="34"/>
        <end position="85"/>
    </location>
</feature>
<dbReference type="SUPFAM" id="SSF55785">
    <property type="entry name" value="PYP-like sensor domain (PAS domain)"/>
    <property type="match status" value="2"/>
</dbReference>
<dbReference type="Pfam" id="PF08448">
    <property type="entry name" value="PAS_4"/>
    <property type="match status" value="1"/>
</dbReference>
<dbReference type="PROSITE" id="PS50112">
    <property type="entry name" value="PAS"/>
    <property type="match status" value="1"/>
</dbReference>
<comment type="caution">
    <text evidence="5">The sequence shown here is derived from an EMBL/GenBank/DDBJ whole genome shotgun (WGS) entry which is preliminary data.</text>
</comment>
<reference evidence="5" key="1">
    <citation type="journal article" date="2014" name="Int. J. Syst. Evol. Microbiol.">
        <title>Complete genome of a new Firmicutes species belonging to the dominant human colonic microbiota ('Ruminococcus bicirculans') reveals two chromosomes and a selective capacity to utilize plant glucans.</title>
        <authorList>
            <consortium name="NISC Comparative Sequencing Program"/>
            <person name="Wegmann U."/>
            <person name="Louis P."/>
            <person name="Goesmann A."/>
            <person name="Henrissat B."/>
            <person name="Duncan S.H."/>
            <person name="Flint H.J."/>
        </authorList>
    </citation>
    <scope>NUCLEOTIDE SEQUENCE</scope>
    <source>
        <strain evidence="5">NBRC 107169</strain>
    </source>
</reference>
<dbReference type="Gene3D" id="2.10.70.100">
    <property type="match status" value="1"/>
</dbReference>
<keyword evidence="6" id="KW-1185">Reference proteome</keyword>
<dbReference type="InterPro" id="IPR052155">
    <property type="entry name" value="Biofilm_reg_signaling"/>
</dbReference>
<evidence type="ECO:0000313" key="6">
    <source>
        <dbReference type="Proteomes" id="UP001161405"/>
    </source>
</evidence>
<dbReference type="CDD" id="cd00130">
    <property type="entry name" value="PAS"/>
    <property type="match status" value="1"/>
</dbReference>
<dbReference type="PROSITE" id="PS50887">
    <property type="entry name" value="GGDEF"/>
    <property type="match status" value="1"/>
</dbReference>
<evidence type="ECO:0000259" key="4">
    <source>
        <dbReference type="PROSITE" id="PS50887"/>
    </source>
</evidence>
<dbReference type="CDD" id="cd01948">
    <property type="entry name" value="EAL"/>
    <property type="match status" value="1"/>
</dbReference>
<dbReference type="InterPro" id="IPR043128">
    <property type="entry name" value="Rev_trsase/Diguanyl_cyclase"/>
</dbReference>
<dbReference type="SMART" id="SM00052">
    <property type="entry name" value="EAL"/>
    <property type="match status" value="1"/>
</dbReference>
<dbReference type="PANTHER" id="PTHR44757:SF2">
    <property type="entry name" value="BIOFILM ARCHITECTURE MAINTENANCE PROTEIN MBAA"/>
    <property type="match status" value="1"/>
</dbReference>
<dbReference type="InterPro" id="IPR013656">
    <property type="entry name" value="PAS_4"/>
</dbReference>
<dbReference type="Gene3D" id="3.20.20.450">
    <property type="entry name" value="EAL domain"/>
    <property type="match status" value="1"/>
</dbReference>
<dbReference type="InterPro" id="IPR000014">
    <property type="entry name" value="PAS"/>
</dbReference>
<dbReference type="SUPFAM" id="SSF55073">
    <property type="entry name" value="Nucleotide cyclase"/>
    <property type="match status" value="1"/>
</dbReference>
<reference evidence="5" key="2">
    <citation type="submission" date="2023-01" db="EMBL/GenBank/DDBJ databases">
        <title>Draft genome sequence of Maritalea porphyrae strain NBRC 107169.</title>
        <authorList>
            <person name="Sun Q."/>
            <person name="Mori K."/>
        </authorList>
    </citation>
    <scope>NUCLEOTIDE SEQUENCE</scope>
    <source>
        <strain evidence="5">NBRC 107169</strain>
    </source>
</reference>
<dbReference type="InterPro" id="IPR001633">
    <property type="entry name" value="EAL_dom"/>
</dbReference>
<dbReference type="SMART" id="SM00091">
    <property type="entry name" value="PAS"/>
    <property type="match status" value="2"/>
</dbReference>
<dbReference type="Gene3D" id="3.30.450.20">
    <property type="entry name" value="PAS domain"/>
    <property type="match status" value="2"/>
</dbReference>
<dbReference type="PROSITE" id="PS50113">
    <property type="entry name" value="PAC"/>
    <property type="match status" value="1"/>
</dbReference>
<sequence>MKSELAKLREKCAMYESWLRALDKHGKFDLWFKDANSQYRFVNEYFANTMGRTKSELVDRTPEEVFGAERADRVRTMDRRVMEDGLLQRVVPCDESGALEVHEENRFVVTDDNGNAVGLGCLAFETTEKSLAEEALSQAQQLARLGNWRWSVRDKCLISCSEQFASILGVSFTDAFSVMKDRAKSVIHPDDRDMVREIDQRKGDPSFGAYDIEYRIITPEGDERFVREIAEPLMGNDLTPVEYAGTLQDITDKKTTELELLRARDELELRVQERTADLQHLANHDVLTGTLNRSAFVKQIENRLAELETPRAAFIVLDLDGFKNVNDCYGHAAGDLLLQVVAERLKQRADGSTLISRLGGDEFGICVMSSDVDVESATEICEDIQHAIAAKIKLGSREVYVGCSFGIYMIESPKADIAEAYKSADIALYRAKNSSNRSIVQFEKKMAEEAAYRHQLEQDLRKAVSHGDLDLALQPQVVVQGEKLVGFEALARWQHPEFGAIRPDLFIEIAEQTGLICELGKQVLNRACRETALLNTQFDKSFRISVNLSSLQFQNENLVQFVEDACRSHGLAPEMLELEVTESLFLSNSEQTKTALAAIRGMGARIALDDFGTGYSSLSYLREFAIDRIKLDRSFIKDVSWSASDQRIVKGIISLAKSLDISTIAEGVETNQQREFLEECECDEIQGFYYGVPSSATDLSSLMKKGGERYAIHHLPDALAV</sequence>
<dbReference type="SUPFAM" id="SSF141868">
    <property type="entry name" value="EAL domain-like"/>
    <property type="match status" value="1"/>
</dbReference>
<dbReference type="PANTHER" id="PTHR44757">
    <property type="entry name" value="DIGUANYLATE CYCLASE DGCP"/>
    <property type="match status" value="1"/>
</dbReference>
<dbReference type="NCBIfam" id="TIGR00254">
    <property type="entry name" value="GGDEF"/>
    <property type="match status" value="1"/>
</dbReference>
<feature type="domain" description="EAL" evidence="3">
    <location>
        <begin position="453"/>
        <end position="707"/>
    </location>
</feature>
<feature type="domain" description="GGDEF" evidence="4">
    <location>
        <begin position="310"/>
        <end position="444"/>
    </location>
</feature>
<evidence type="ECO:0000259" key="3">
    <source>
        <dbReference type="PROSITE" id="PS50883"/>
    </source>
</evidence>
<dbReference type="InterPro" id="IPR035919">
    <property type="entry name" value="EAL_sf"/>
</dbReference>
<evidence type="ECO:0000259" key="1">
    <source>
        <dbReference type="PROSITE" id="PS50112"/>
    </source>
</evidence>
<protein>
    <submittedName>
        <fullName evidence="5">Two-component system response regulator</fullName>
    </submittedName>
</protein>
<accession>A0ABQ5UR32</accession>